<keyword evidence="2" id="KW-1185">Reference proteome</keyword>
<evidence type="ECO:0000313" key="1">
    <source>
        <dbReference type="EMBL" id="MBW0485338.1"/>
    </source>
</evidence>
<evidence type="ECO:0000313" key="2">
    <source>
        <dbReference type="Proteomes" id="UP000765509"/>
    </source>
</evidence>
<dbReference type="EMBL" id="AVOT02008116">
    <property type="protein sequence ID" value="MBW0485338.1"/>
    <property type="molecule type" value="Genomic_DNA"/>
</dbReference>
<dbReference type="Proteomes" id="UP000765509">
    <property type="component" value="Unassembled WGS sequence"/>
</dbReference>
<protein>
    <submittedName>
        <fullName evidence="1">Uncharacterized protein</fullName>
    </submittedName>
</protein>
<reference evidence="1" key="1">
    <citation type="submission" date="2021-03" db="EMBL/GenBank/DDBJ databases">
        <title>Draft genome sequence of rust myrtle Austropuccinia psidii MF-1, a brazilian biotype.</title>
        <authorList>
            <person name="Quecine M.C."/>
            <person name="Pachon D.M.R."/>
            <person name="Bonatelli M.L."/>
            <person name="Correr F.H."/>
            <person name="Franceschini L.M."/>
            <person name="Leite T.F."/>
            <person name="Margarido G.R.A."/>
            <person name="Almeida C.A."/>
            <person name="Ferrarezi J.A."/>
            <person name="Labate C.A."/>
        </authorList>
    </citation>
    <scope>NUCLEOTIDE SEQUENCE</scope>
    <source>
        <strain evidence="1">MF-1</strain>
    </source>
</reference>
<organism evidence="1 2">
    <name type="scientific">Austropuccinia psidii MF-1</name>
    <dbReference type="NCBI Taxonomy" id="1389203"/>
    <lineage>
        <taxon>Eukaryota</taxon>
        <taxon>Fungi</taxon>
        <taxon>Dikarya</taxon>
        <taxon>Basidiomycota</taxon>
        <taxon>Pucciniomycotina</taxon>
        <taxon>Pucciniomycetes</taxon>
        <taxon>Pucciniales</taxon>
        <taxon>Sphaerophragmiaceae</taxon>
        <taxon>Austropuccinia</taxon>
    </lineage>
</organism>
<dbReference type="AlphaFoldDB" id="A0A9Q3CLY8"/>
<name>A0A9Q3CLY8_9BASI</name>
<comment type="caution">
    <text evidence="1">The sequence shown here is derived from an EMBL/GenBank/DDBJ whole genome shotgun (WGS) entry which is preliminary data.</text>
</comment>
<sequence length="109" mass="11939">MALTLEVLIDIPKAGSPESNFVGEELPVFMFLKPTEGTSANEIKAEAFTFPYYWHDDLIFTLPVFVRQGEVREICSFNPPGSGEDKKIPKEGGLRGNITNLGIGGFASM</sequence>
<accession>A0A9Q3CLY8</accession>
<gene>
    <name evidence="1" type="ORF">O181_025053</name>
</gene>
<proteinExistence type="predicted"/>